<name>A0A2V3PJN0_9BACT</name>
<dbReference type="EMBL" id="QICL01000028">
    <property type="protein sequence ID" value="PXV60978.1"/>
    <property type="molecule type" value="Genomic_DNA"/>
</dbReference>
<feature type="transmembrane region" description="Helical" evidence="1">
    <location>
        <begin position="251"/>
        <end position="276"/>
    </location>
</feature>
<evidence type="ECO:0000313" key="4">
    <source>
        <dbReference type="EMBL" id="PXV60978.1"/>
    </source>
</evidence>
<protein>
    <submittedName>
        <fullName evidence="4">Uncharacterized protein DUF4105</fullName>
    </submittedName>
</protein>
<keyword evidence="5" id="KW-1185">Reference proteome</keyword>
<evidence type="ECO:0000259" key="3">
    <source>
        <dbReference type="Pfam" id="PF25221"/>
    </source>
</evidence>
<evidence type="ECO:0000256" key="1">
    <source>
        <dbReference type="SAM" id="Phobius"/>
    </source>
</evidence>
<keyword evidence="1" id="KW-0472">Membrane</keyword>
<feature type="transmembrane region" description="Helical" evidence="1">
    <location>
        <begin position="322"/>
        <end position="338"/>
    </location>
</feature>
<dbReference type="Pfam" id="PF13387">
    <property type="entry name" value="Lnb_N"/>
    <property type="match status" value="1"/>
</dbReference>
<evidence type="ECO:0000313" key="5">
    <source>
        <dbReference type="Proteomes" id="UP000247973"/>
    </source>
</evidence>
<dbReference type="AlphaFoldDB" id="A0A2V3PJN0"/>
<sequence length="396" mass="45953">MIKRLLCIILIFYIGILHLSAQQIQLSDSAKVSLLTSAPWEKEIYALFGHTAIRIQDPVNQFDLVFNYGLFSFDTPNFMLRFIKGETDYMVGAENFNRYISEYKSRGVGITEQVFNLTRQEKQAIFDALVINSLPENRVYRYNYFYDNCSTRPRDIIENNIQGTIIYTPTLEKQTYRDLVHECVCIQPWVRFGIDLVIGADADKEITDRQKDFLPSYLMRAYYGATIKNTDGTSRPLLEGLNKMLPSGKNLLFNFIDPPLAIGCLLLVITLIISFLSYKKNYIILSKIFDTLLFAIAGIAGSIIFFLMFFSVHPCTNPNWNIIWLNPLQLILAFFFLIKFFSKYVYYYHFINFVALILLLLAWFLIPQYLELAFLPYVLSLCVRSGTNVLQYKNRS</sequence>
<reference evidence="4 5" key="1">
    <citation type="submission" date="2018-03" db="EMBL/GenBank/DDBJ databases">
        <title>Genomic Encyclopedia of Archaeal and Bacterial Type Strains, Phase II (KMG-II): from individual species to whole genera.</title>
        <authorList>
            <person name="Goeker M."/>
        </authorList>
    </citation>
    <scope>NUCLEOTIDE SEQUENCE [LARGE SCALE GENOMIC DNA]</scope>
    <source>
        <strain evidence="4 5">DSM 100214</strain>
    </source>
</reference>
<organism evidence="4 5">
    <name type="scientific">Dysgonomonas alginatilytica</name>
    <dbReference type="NCBI Taxonomy" id="1605892"/>
    <lineage>
        <taxon>Bacteria</taxon>
        <taxon>Pseudomonadati</taxon>
        <taxon>Bacteroidota</taxon>
        <taxon>Bacteroidia</taxon>
        <taxon>Bacteroidales</taxon>
        <taxon>Dysgonomonadaceae</taxon>
        <taxon>Dysgonomonas</taxon>
    </lineage>
</organism>
<feature type="transmembrane region" description="Helical" evidence="1">
    <location>
        <begin position="288"/>
        <end position="310"/>
    </location>
</feature>
<proteinExistence type="predicted"/>
<dbReference type="InterPro" id="IPR025178">
    <property type="entry name" value="Lnb_N"/>
</dbReference>
<accession>A0A2V3PJN0</accession>
<dbReference type="OrthoDB" id="319167at2"/>
<evidence type="ECO:0000259" key="2">
    <source>
        <dbReference type="Pfam" id="PF13387"/>
    </source>
</evidence>
<feature type="domain" description="Lnb N-terminal periplasmic" evidence="2">
    <location>
        <begin position="28"/>
        <end position="179"/>
    </location>
</feature>
<dbReference type="Proteomes" id="UP000247973">
    <property type="component" value="Unassembled WGS sequence"/>
</dbReference>
<gene>
    <name evidence="4" type="ORF">CLV62_12867</name>
</gene>
<comment type="caution">
    <text evidence="4">The sequence shown here is derived from an EMBL/GenBank/DDBJ whole genome shotgun (WGS) entry which is preliminary data.</text>
</comment>
<dbReference type="Pfam" id="PF25221">
    <property type="entry name" value="5TMH_Lnb"/>
    <property type="match status" value="1"/>
</dbReference>
<feature type="domain" description="Lnb-like transmembrane" evidence="3">
    <location>
        <begin position="258"/>
        <end position="394"/>
    </location>
</feature>
<feature type="transmembrane region" description="Helical" evidence="1">
    <location>
        <begin position="345"/>
        <end position="366"/>
    </location>
</feature>
<keyword evidence="1" id="KW-0812">Transmembrane</keyword>
<keyword evidence="1" id="KW-1133">Transmembrane helix</keyword>
<dbReference type="InterPro" id="IPR057436">
    <property type="entry name" value="5TMH_Lnb"/>
</dbReference>
<dbReference type="RefSeq" id="WP_110312037.1">
    <property type="nucleotide sequence ID" value="NZ_QICL01000028.1"/>
</dbReference>